<gene>
    <name evidence="2" type="ORF">ROHU_001069</name>
</gene>
<evidence type="ECO:0000313" key="2">
    <source>
        <dbReference type="EMBL" id="RXN38480.1"/>
    </source>
</evidence>
<proteinExistence type="predicted"/>
<keyword evidence="3" id="KW-1185">Reference proteome</keyword>
<feature type="region of interest" description="Disordered" evidence="1">
    <location>
        <begin position="1"/>
        <end position="23"/>
    </location>
</feature>
<dbReference type="Proteomes" id="UP000290572">
    <property type="component" value="Unassembled WGS sequence"/>
</dbReference>
<dbReference type="AlphaFoldDB" id="A0A498P1J6"/>
<dbReference type="EMBL" id="QBIY01004809">
    <property type="protein sequence ID" value="RXN38480.1"/>
    <property type="molecule type" value="Genomic_DNA"/>
</dbReference>
<evidence type="ECO:0000313" key="3">
    <source>
        <dbReference type="Proteomes" id="UP000290572"/>
    </source>
</evidence>
<accession>A0A498P1J6</accession>
<evidence type="ECO:0000256" key="1">
    <source>
        <dbReference type="SAM" id="MobiDB-lite"/>
    </source>
</evidence>
<reference evidence="2 3" key="1">
    <citation type="submission" date="2018-03" db="EMBL/GenBank/DDBJ databases">
        <title>Draft genome sequence of Rohu Carp (Labeo rohita).</title>
        <authorList>
            <person name="Das P."/>
            <person name="Kushwaha B."/>
            <person name="Joshi C.G."/>
            <person name="Kumar D."/>
            <person name="Nagpure N.S."/>
            <person name="Sahoo L."/>
            <person name="Das S.P."/>
            <person name="Bit A."/>
            <person name="Patnaik S."/>
            <person name="Meher P.K."/>
            <person name="Jayasankar P."/>
            <person name="Koringa P.G."/>
            <person name="Patel N.V."/>
            <person name="Hinsu A.T."/>
            <person name="Kumar R."/>
            <person name="Pandey M."/>
            <person name="Agarwal S."/>
            <person name="Srivastava S."/>
            <person name="Singh M."/>
            <person name="Iquebal M.A."/>
            <person name="Jaiswal S."/>
            <person name="Angadi U.B."/>
            <person name="Kumar N."/>
            <person name="Raza M."/>
            <person name="Shah T.M."/>
            <person name="Rai A."/>
            <person name="Jena J.K."/>
        </authorList>
    </citation>
    <scope>NUCLEOTIDE SEQUENCE [LARGE SCALE GENOMIC DNA]</scope>
    <source>
        <strain evidence="2">DASCIFA01</strain>
        <tissue evidence="2">Testis</tissue>
    </source>
</reference>
<organism evidence="2 3">
    <name type="scientific">Labeo rohita</name>
    <name type="common">Indian major carp</name>
    <name type="synonym">Cyprinus rohita</name>
    <dbReference type="NCBI Taxonomy" id="84645"/>
    <lineage>
        <taxon>Eukaryota</taxon>
        <taxon>Metazoa</taxon>
        <taxon>Chordata</taxon>
        <taxon>Craniata</taxon>
        <taxon>Vertebrata</taxon>
        <taxon>Euteleostomi</taxon>
        <taxon>Actinopterygii</taxon>
        <taxon>Neopterygii</taxon>
        <taxon>Teleostei</taxon>
        <taxon>Ostariophysi</taxon>
        <taxon>Cypriniformes</taxon>
        <taxon>Cyprinidae</taxon>
        <taxon>Labeoninae</taxon>
        <taxon>Labeonini</taxon>
        <taxon>Labeo</taxon>
    </lineage>
</organism>
<name>A0A498P1J6_LABRO</name>
<comment type="caution">
    <text evidence="2">The sequence shown here is derived from an EMBL/GenBank/DDBJ whole genome shotgun (WGS) entry which is preliminary data.</text>
</comment>
<protein>
    <submittedName>
        <fullName evidence="2">Uncharacterized protein</fullName>
    </submittedName>
</protein>
<sequence length="104" mass="11702">MKATSIFLGTEKDSSDMPVKTPDLKPRDRKMFCPYCDAKDHYLNGCASFQRLNEIRKCSGYNQTRDVGVVEEPIKLHSVTLRHPARVAIAATCTSSTRLMIDHS</sequence>